<reference evidence="2 3" key="1">
    <citation type="submission" date="2021-01" db="EMBL/GenBank/DDBJ databases">
        <title>Sequencing the genomes of 1000 actinobacteria strains.</title>
        <authorList>
            <person name="Klenk H.-P."/>
        </authorList>
    </citation>
    <scope>NUCLEOTIDE SEQUENCE [LARGE SCALE GENOMIC DNA]</scope>
    <source>
        <strain evidence="2 3">DSM 13057</strain>
    </source>
</reference>
<organism evidence="2 3">
    <name type="scientific">Subtercola frigoramans</name>
    <dbReference type="NCBI Taxonomy" id="120298"/>
    <lineage>
        <taxon>Bacteria</taxon>
        <taxon>Bacillati</taxon>
        <taxon>Actinomycetota</taxon>
        <taxon>Actinomycetes</taxon>
        <taxon>Micrococcales</taxon>
        <taxon>Microbacteriaceae</taxon>
        <taxon>Subtercola</taxon>
    </lineage>
</organism>
<keyword evidence="1" id="KW-0472">Membrane</keyword>
<sequence>MPELLLGLLAFLSIGVAITGIVAGIAMVKSPYRD</sequence>
<gene>
    <name evidence="2" type="ORF">JOE66_000719</name>
</gene>
<dbReference type="Proteomes" id="UP000776164">
    <property type="component" value="Unassembled WGS sequence"/>
</dbReference>
<protein>
    <recommendedName>
        <fullName evidence="4">NADH-quinone oxidoreductase subunit A</fullName>
    </recommendedName>
</protein>
<accession>A0ABS2L1X6</accession>
<name>A0ABS2L1X6_9MICO</name>
<dbReference type="EMBL" id="JAFBBU010000001">
    <property type="protein sequence ID" value="MBM7471085.1"/>
    <property type="molecule type" value="Genomic_DNA"/>
</dbReference>
<proteinExistence type="predicted"/>
<keyword evidence="1" id="KW-0812">Transmembrane</keyword>
<evidence type="ECO:0000313" key="2">
    <source>
        <dbReference type="EMBL" id="MBM7471085.1"/>
    </source>
</evidence>
<keyword evidence="1" id="KW-1133">Transmembrane helix</keyword>
<evidence type="ECO:0008006" key="4">
    <source>
        <dbReference type="Google" id="ProtNLM"/>
    </source>
</evidence>
<feature type="transmembrane region" description="Helical" evidence="1">
    <location>
        <begin position="6"/>
        <end position="28"/>
    </location>
</feature>
<evidence type="ECO:0000313" key="3">
    <source>
        <dbReference type="Proteomes" id="UP000776164"/>
    </source>
</evidence>
<comment type="caution">
    <text evidence="2">The sequence shown here is derived from an EMBL/GenBank/DDBJ whole genome shotgun (WGS) entry which is preliminary data.</text>
</comment>
<evidence type="ECO:0000256" key="1">
    <source>
        <dbReference type="SAM" id="Phobius"/>
    </source>
</evidence>
<keyword evidence="3" id="KW-1185">Reference proteome</keyword>